<dbReference type="Proteomes" id="UP001283361">
    <property type="component" value="Unassembled WGS sequence"/>
</dbReference>
<accession>A0AAE1CRP4</accession>
<proteinExistence type="predicted"/>
<protein>
    <submittedName>
        <fullName evidence="2">Uncharacterized protein</fullName>
    </submittedName>
</protein>
<dbReference type="AlphaFoldDB" id="A0AAE1CRP4"/>
<evidence type="ECO:0000313" key="2">
    <source>
        <dbReference type="EMBL" id="KAK3731162.1"/>
    </source>
</evidence>
<sequence length="112" mass="13235">MCLPVCKTVTFFSIVTVVPPVLLLCFEEILERLNQCLVYFHDTMVRVELHKKKKPIQRRFRFYFCIRIQTVFVFAPPFTCQSLVSAYSRMSSFVTTRRDLVFSPLVSKKEDE</sequence>
<keyword evidence="1" id="KW-0812">Transmembrane</keyword>
<keyword evidence="1" id="KW-0472">Membrane</keyword>
<evidence type="ECO:0000313" key="3">
    <source>
        <dbReference type="Proteomes" id="UP001283361"/>
    </source>
</evidence>
<name>A0AAE1CRP4_9GAST</name>
<gene>
    <name evidence="2" type="ORF">RRG08_044448</name>
</gene>
<feature type="transmembrane region" description="Helical" evidence="1">
    <location>
        <begin position="60"/>
        <end position="79"/>
    </location>
</feature>
<keyword evidence="1" id="KW-1133">Transmembrane helix</keyword>
<reference evidence="2" key="1">
    <citation type="journal article" date="2023" name="G3 (Bethesda)">
        <title>A reference genome for the long-term kleptoplast-retaining sea slug Elysia crispata morphotype clarki.</title>
        <authorList>
            <person name="Eastman K.E."/>
            <person name="Pendleton A.L."/>
            <person name="Shaikh M.A."/>
            <person name="Suttiyut T."/>
            <person name="Ogas R."/>
            <person name="Tomko P."/>
            <person name="Gavelis G."/>
            <person name="Widhalm J.R."/>
            <person name="Wisecaver J.H."/>
        </authorList>
    </citation>
    <scope>NUCLEOTIDE SEQUENCE</scope>
    <source>
        <strain evidence="2">ECLA1</strain>
    </source>
</reference>
<keyword evidence="3" id="KW-1185">Reference proteome</keyword>
<comment type="caution">
    <text evidence="2">The sequence shown here is derived from an EMBL/GenBank/DDBJ whole genome shotgun (WGS) entry which is preliminary data.</text>
</comment>
<organism evidence="2 3">
    <name type="scientific">Elysia crispata</name>
    <name type="common">lettuce slug</name>
    <dbReference type="NCBI Taxonomy" id="231223"/>
    <lineage>
        <taxon>Eukaryota</taxon>
        <taxon>Metazoa</taxon>
        <taxon>Spiralia</taxon>
        <taxon>Lophotrochozoa</taxon>
        <taxon>Mollusca</taxon>
        <taxon>Gastropoda</taxon>
        <taxon>Heterobranchia</taxon>
        <taxon>Euthyneura</taxon>
        <taxon>Panpulmonata</taxon>
        <taxon>Sacoglossa</taxon>
        <taxon>Placobranchoidea</taxon>
        <taxon>Plakobranchidae</taxon>
        <taxon>Elysia</taxon>
    </lineage>
</organism>
<evidence type="ECO:0000256" key="1">
    <source>
        <dbReference type="SAM" id="Phobius"/>
    </source>
</evidence>
<dbReference type="EMBL" id="JAWDGP010007026">
    <property type="protein sequence ID" value="KAK3731162.1"/>
    <property type="molecule type" value="Genomic_DNA"/>
</dbReference>